<feature type="region of interest" description="Disordered" evidence="1">
    <location>
        <begin position="1"/>
        <end position="114"/>
    </location>
</feature>
<accession>A0ABP1P1J1</accession>
<gene>
    <name evidence="3" type="ORF">XYLVIOL_LOCUS8195</name>
</gene>
<feature type="domain" description="Calponin-homology (CH)" evidence="2">
    <location>
        <begin position="292"/>
        <end position="357"/>
    </location>
</feature>
<evidence type="ECO:0000256" key="1">
    <source>
        <dbReference type="SAM" id="MobiDB-lite"/>
    </source>
</evidence>
<dbReference type="SUPFAM" id="SSF47576">
    <property type="entry name" value="Calponin-homology domain, CH-domain"/>
    <property type="match status" value="1"/>
</dbReference>
<reference evidence="3 4" key="1">
    <citation type="submission" date="2024-08" db="EMBL/GenBank/DDBJ databases">
        <authorList>
            <person name="Will J Nash"/>
            <person name="Angela Man"/>
            <person name="Seanna McTaggart"/>
            <person name="Kendall Baker"/>
            <person name="Tom Barker"/>
            <person name="Leah Catchpole"/>
            <person name="Alex Durrant"/>
            <person name="Karim Gharbi"/>
            <person name="Naomi Irish"/>
            <person name="Gemy Kaithakottil"/>
            <person name="Debby Ku"/>
            <person name="Aaliyah Providence"/>
            <person name="Felix Shaw"/>
            <person name="David Swarbreck"/>
            <person name="Chris Watkins"/>
            <person name="Ann M. McCartney"/>
            <person name="Giulio Formenti"/>
            <person name="Alice Mouton"/>
            <person name="Noel Vella"/>
            <person name="Bjorn M von Reumont"/>
            <person name="Adriana Vella"/>
            <person name="Wilfried Haerty"/>
        </authorList>
    </citation>
    <scope>NUCLEOTIDE SEQUENCE [LARGE SCALE GENOMIC DNA]</scope>
</reference>
<protein>
    <recommendedName>
        <fullName evidence="2">Calponin-homology (CH) domain-containing protein</fullName>
    </recommendedName>
</protein>
<dbReference type="EMBL" id="CAXAJV020001296">
    <property type="protein sequence ID" value="CAL7947150.1"/>
    <property type="molecule type" value="Genomic_DNA"/>
</dbReference>
<comment type="caution">
    <text evidence="3">The sequence shown here is derived from an EMBL/GenBank/DDBJ whole genome shotgun (WGS) entry which is preliminary data.</text>
</comment>
<dbReference type="InterPro" id="IPR036872">
    <property type="entry name" value="CH_dom_sf"/>
</dbReference>
<proteinExistence type="predicted"/>
<keyword evidence="4" id="KW-1185">Reference proteome</keyword>
<dbReference type="Proteomes" id="UP001642520">
    <property type="component" value="Unassembled WGS sequence"/>
</dbReference>
<organism evidence="3 4">
    <name type="scientific">Xylocopa violacea</name>
    <name type="common">Violet carpenter bee</name>
    <name type="synonym">Apis violacea</name>
    <dbReference type="NCBI Taxonomy" id="135666"/>
    <lineage>
        <taxon>Eukaryota</taxon>
        <taxon>Metazoa</taxon>
        <taxon>Ecdysozoa</taxon>
        <taxon>Arthropoda</taxon>
        <taxon>Hexapoda</taxon>
        <taxon>Insecta</taxon>
        <taxon>Pterygota</taxon>
        <taxon>Neoptera</taxon>
        <taxon>Endopterygota</taxon>
        <taxon>Hymenoptera</taxon>
        <taxon>Apocrita</taxon>
        <taxon>Aculeata</taxon>
        <taxon>Apoidea</taxon>
        <taxon>Anthophila</taxon>
        <taxon>Apidae</taxon>
        <taxon>Xylocopa</taxon>
        <taxon>Xylocopa</taxon>
    </lineage>
</organism>
<feature type="compositionally biased region" description="Low complexity" evidence="1">
    <location>
        <begin position="53"/>
        <end position="70"/>
    </location>
</feature>
<name>A0ABP1P1J1_XYLVO</name>
<sequence>MSGASGLKPSAIFPRAGNGAKPKSKDCKLTSPKSLIHPLPGGSPKRSQDQVASPSSSPAKSHSSVSSTSPRRGSQCVESSKRSPRRYPQQQEDRQQGLQAHQYCPRTSPKRSPRRYISAFDEDYLQDEMGLGLRVSSGGGGSEPGMSFVEFESLYTLEKELMQSRQDVGQVDDTCVFGGWFGRRGLYTELPDPVYQQAIAAAANSSQVPTEGFSFAPGWSLNVEHFYQWQHRGKSTQQGLVRGVAGEIRFGKSSRVYSEGVTIGLRIDVMACIRAPRSVCGSSDDIKADSTRNVVQIYTDWANYYLERGGCKRRVTDLQTDLCDGVLLADLVEAVTNQKVIDVNRKPRNAQQMVPQI</sequence>
<evidence type="ECO:0000259" key="2">
    <source>
        <dbReference type="PROSITE" id="PS50021"/>
    </source>
</evidence>
<dbReference type="Gene3D" id="1.10.418.10">
    <property type="entry name" value="Calponin-like domain"/>
    <property type="match status" value="1"/>
</dbReference>
<evidence type="ECO:0000313" key="4">
    <source>
        <dbReference type="Proteomes" id="UP001642520"/>
    </source>
</evidence>
<dbReference type="InterPro" id="IPR001715">
    <property type="entry name" value="CH_dom"/>
</dbReference>
<dbReference type="Pfam" id="PF00307">
    <property type="entry name" value="CH"/>
    <property type="match status" value="1"/>
</dbReference>
<evidence type="ECO:0000313" key="3">
    <source>
        <dbReference type="EMBL" id="CAL7947150.1"/>
    </source>
</evidence>
<dbReference type="PROSITE" id="PS50021">
    <property type="entry name" value="CH"/>
    <property type="match status" value="1"/>
</dbReference>